<evidence type="ECO:0000259" key="7">
    <source>
        <dbReference type="PROSITE" id="PS51469"/>
    </source>
</evidence>
<keyword evidence="2 6" id="KW-0812">Transmembrane</keyword>
<feature type="domain" description="SUN" evidence="7">
    <location>
        <begin position="351"/>
        <end position="513"/>
    </location>
</feature>
<accession>A0A0A1NA62</accession>
<evidence type="ECO:0000256" key="6">
    <source>
        <dbReference type="SAM" id="Phobius"/>
    </source>
</evidence>
<evidence type="ECO:0000256" key="2">
    <source>
        <dbReference type="ARBA" id="ARBA00022692"/>
    </source>
</evidence>
<evidence type="ECO:0000313" key="8">
    <source>
        <dbReference type="EMBL" id="ORE14264.1"/>
    </source>
</evidence>
<feature type="region of interest" description="Disordered" evidence="5">
    <location>
        <begin position="1"/>
        <end position="46"/>
    </location>
</feature>
<proteinExistence type="predicted"/>
<dbReference type="Pfam" id="PF07738">
    <property type="entry name" value="Sad1_UNC"/>
    <property type="match status" value="1"/>
</dbReference>
<evidence type="ECO:0000256" key="3">
    <source>
        <dbReference type="ARBA" id="ARBA00022989"/>
    </source>
</evidence>
<dbReference type="PROSITE" id="PS51469">
    <property type="entry name" value="SUN"/>
    <property type="match status" value="1"/>
</dbReference>
<dbReference type="InterPro" id="IPR012919">
    <property type="entry name" value="SUN_dom"/>
</dbReference>
<gene>
    <name evidence="8" type="ORF">BCV71DRAFT_205110</name>
</gene>
<evidence type="ECO:0000256" key="4">
    <source>
        <dbReference type="ARBA" id="ARBA00023136"/>
    </source>
</evidence>
<keyword evidence="3 6" id="KW-1133">Transmembrane helix</keyword>
<dbReference type="Gene3D" id="2.60.120.260">
    <property type="entry name" value="Galactose-binding domain-like"/>
    <property type="match status" value="1"/>
</dbReference>
<keyword evidence="4 6" id="KW-0472">Membrane</keyword>
<dbReference type="GO" id="GO:0043495">
    <property type="term" value="F:protein-membrane adaptor activity"/>
    <property type="evidence" value="ECO:0007669"/>
    <property type="project" value="TreeGrafter"/>
</dbReference>
<dbReference type="GO" id="GO:0005635">
    <property type="term" value="C:nuclear envelope"/>
    <property type="evidence" value="ECO:0007669"/>
    <property type="project" value="UniProtKB-ARBA"/>
</dbReference>
<comment type="subcellular location">
    <subcellularLocation>
        <location evidence="1">Membrane</location>
    </subcellularLocation>
</comment>
<organism evidence="8 9">
    <name type="scientific">Rhizopus microsporus</name>
    <dbReference type="NCBI Taxonomy" id="58291"/>
    <lineage>
        <taxon>Eukaryota</taxon>
        <taxon>Fungi</taxon>
        <taxon>Fungi incertae sedis</taxon>
        <taxon>Mucoromycota</taxon>
        <taxon>Mucoromycotina</taxon>
        <taxon>Mucoromycetes</taxon>
        <taxon>Mucorales</taxon>
        <taxon>Mucorineae</taxon>
        <taxon>Rhizopodaceae</taxon>
        <taxon>Rhizopus</taxon>
    </lineage>
</organism>
<reference evidence="8 9" key="1">
    <citation type="journal article" date="2016" name="Proc. Natl. Acad. Sci. U.S.A.">
        <title>Lipid metabolic changes in an early divergent fungus govern the establishment of a mutualistic symbiosis with endobacteria.</title>
        <authorList>
            <person name="Lastovetsky O.A."/>
            <person name="Gaspar M.L."/>
            <person name="Mondo S.J."/>
            <person name="LaButti K.M."/>
            <person name="Sandor L."/>
            <person name="Grigoriev I.V."/>
            <person name="Henry S.A."/>
            <person name="Pawlowska T.E."/>
        </authorList>
    </citation>
    <scope>NUCLEOTIDE SEQUENCE [LARGE SCALE GENOMIC DNA]</scope>
    <source>
        <strain evidence="8 9">ATCC 11559</strain>
    </source>
</reference>
<feature type="transmembrane region" description="Helical" evidence="6">
    <location>
        <begin position="151"/>
        <end position="169"/>
    </location>
</feature>
<dbReference type="PANTHER" id="PTHR12911">
    <property type="entry name" value="SAD1/UNC-84-LIKE PROTEIN-RELATED"/>
    <property type="match status" value="1"/>
</dbReference>
<protein>
    <recommendedName>
        <fullName evidence="7">SUN domain-containing protein</fullName>
    </recommendedName>
</protein>
<sequence length="515" mass="58971">MVRPRGNNTYRQSPLSRQQSFLQSPARSEAAADANSPGENILDINNINHEAVRNDMDLRSISRRPSAFNSQPNETTNTDEETNVDEGFEDLDYVEELQFLADHPEVEAAMRLVTDKREQMLSRNHTTAIRPSSPQEDTDIKTCMELTRYCLNKWFEAIIFQFFMIYWVIKEPIIRTITFFTMLVSTFLVTPALFIWSVLFDRWTPSNQLRHRIASIITTALFVSLLYNIYPHLPTDMLPSIFGDPHAAEIAELLKKSETFKINDHGRQLNIINNKFIQYDDKFDLMNQILVQHGIKLEEQGIKIDKHELELEQQKHNLHHVKTVTDDLTKKYEKLHPPADDKIDYALLSKGALVIPFMTSKTFRPLPTWVRAARRFAGLKKISGSGPETALQPTVHHGECWSMQGTSGTLAILLPQPIVIDGVTVEYPLPETVIDMSSAPKDIQILGAKDINQSNHAQTLGFIKYDIHKHQSVQTFEFEATKHLTVVLVQVLSNWGNREHTDLCRVRIHGRPSLE</sequence>
<evidence type="ECO:0000313" key="9">
    <source>
        <dbReference type="Proteomes" id="UP000242381"/>
    </source>
</evidence>
<feature type="compositionally biased region" description="Polar residues" evidence="5">
    <location>
        <begin position="1"/>
        <end position="26"/>
    </location>
</feature>
<dbReference type="PANTHER" id="PTHR12911:SF8">
    <property type="entry name" value="KLAROID PROTEIN-RELATED"/>
    <property type="match status" value="1"/>
</dbReference>
<evidence type="ECO:0000256" key="5">
    <source>
        <dbReference type="SAM" id="MobiDB-lite"/>
    </source>
</evidence>
<dbReference type="GO" id="GO:0016020">
    <property type="term" value="C:membrane"/>
    <property type="evidence" value="ECO:0007669"/>
    <property type="project" value="UniProtKB-SubCell"/>
</dbReference>
<dbReference type="Proteomes" id="UP000242381">
    <property type="component" value="Unassembled WGS sequence"/>
</dbReference>
<evidence type="ECO:0000256" key="1">
    <source>
        <dbReference type="ARBA" id="ARBA00004370"/>
    </source>
</evidence>
<feature type="transmembrane region" description="Helical" evidence="6">
    <location>
        <begin position="212"/>
        <end position="230"/>
    </location>
</feature>
<dbReference type="EMBL" id="KV921481">
    <property type="protein sequence ID" value="ORE14264.1"/>
    <property type="molecule type" value="Genomic_DNA"/>
</dbReference>
<dbReference type="InterPro" id="IPR045119">
    <property type="entry name" value="SUN1-5"/>
</dbReference>
<dbReference type="AlphaFoldDB" id="A0A0A1NA62"/>
<dbReference type="VEuPathDB" id="FungiDB:BCV72DRAFT_95900"/>
<name>A0A0A1NA62_RHIZD</name>
<feature type="transmembrane region" description="Helical" evidence="6">
    <location>
        <begin position="175"/>
        <end position="200"/>
    </location>
</feature>
<dbReference type="OMA" id="FFMAFWI"/>